<feature type="binding site" evidence="7">
    <location>
        <position position="171"/>
    </location>
    <ligand>
        <name>Zn(2+)</name>
        <dbReference type="ChEBI" id="CHEBI:29105"/>
        <label>2</label>
    </ligand>
</feature>
<dbReference type="InterPro" id="IPR032282">
    <property type="entry name" value="HAGH_C"/>
</dbReference>
<dbReference type="PANTHER" id="PTHR43705">
    <property type="entry name" value="HYDROXYACYLGLUTATHIONE HYDROLASE"/>
    <property type="match status" value="1"/>
</dbReference>
<evidence type="ECO:0000256" key="7">
    <source>
        <dbReference type="HAMAP-Rule" id="MF_01374"/>
    </source>
</evidence>
<dbReference type="InterPro" id="IPR036866">
    <property type="entry name" value="RibonucZ/Hydroxyglut_hydro"/>
</dbReference>
<dbReference type="RefSeq" id="WP_339588333.1">
    <property type="nucleotide sequence ID" value="NZ_JBBHJZ010000003.1"/>
</dbReference>
<dbReference type="InterPro" id="IPR001279">
    <property type="entry name" value="Metallo-B-lactamas"/>
</dbReference>
<evidence type="ECO:0000313" key="10">
    <source>
        <dbReference type="Proteomes" id="UP001361239"/>
    </source>
</evidence>
<dbReference type="GO" id="GO:0004416">
    <property type="term" value="F:hydroxyacylglutathione hydrolase activity"/>
    <property type="evidence" value="ECO:0007669"/>
    <property type="project" value="UniProtKB-EC"/>
</dbReference>
<keyword evidence="5 7" id="KW-0378">Hydrolase</keyword>
<dbReference type="Pfam" id="PF00753">
    <property type="entry name" value="Lactamase_B"/>
    <property type="match status" value="1"/>
</dbReference>
<dbReference type="HAMAP" id="MF_01374">
    <property type="entry name" value="Glyoxalase_2"/>
    <property type="match status" value="1"/>
</dbReference>
<dbReference type="Gene3D" id="3.60.15.10">
    <property type="entry name" value="Ribonuclease Z/Hydroxyacylglutathione hydrolase-like"/>
    <property type="match status" value="1"/>
</dbReference>
<feature type="binding site" evidence="7">
    <location>
        <position position="60"/>
    </location>
    <ligand>
        <name>Zn(2+)</name>
        <dbReference type="ChEBI" id="CHEBI:29105"/>
        <label>2</label>
    </ligand>
</feature>
<comment type="function">
    <text evidence="7">Thiolesterase that catalyzes the hydrolysis of S-D-lactoyl-glutathione to form glutathione and D-lactic acid.</text>
</comment>
<feature type="binding site" evidence="7">
    <location>
        <position position="56"/>
    </location>
    <ligand>
        <name>Zn(2+)</name>
        <dbReference type="ChEBI" id="CHEBI:29105"/>
        <label>1</label>
    </ligand>
</feature>
<evidence type="ECO:0000313" key="9">
    <source>
        <dbReference type="EMBL" id="MEJ5978412.1"/>
    </source>
</evidence>
<keyword evidence="6 7" id="KW-0862">Zinc</keyword>
<proteinExistence type="inferred from homology"/>
<dbReference type="InterPro" id="IPR017782">
    <property type="entry name" value="Hydroxyacylglutathione_Hdrlase"/>
</dbReference>
<dbReference type="EMBL" id="JBBHJZ010000003">
    <property type="protein sequence ID" value="MEJ5978412.1"/>
    <property type="molecule type" value="Genomic_DNA"/>
</dbReference>
<organism evidence="9 10">
    <name type="scientific">Novosphingobium anseongense</name>
    <dbReference type="NCBI Taxonomy" id="3133436"/>
    <lineage>
        <taxon>Bacteria</taxon>
        <taxon>Pseudomonadati</taxon>
        <taxon>Pseudomonadota</taxon>
        <taxon>Alphaproteobacteria</taxon>
        <taxon>Sphingomonadales</taxon>
        <taxon>Sphingomonadaceae</taxon>
        <taxon>Novosphingobium</taxon>
    </lineage>
</organism>
<dbReference type="SUPFAM" id="SSF56281">
    <property type="entry name" value="Metallo-hydrolase/oxidoreductase"/>
    <property type="match status" value="1"/>
</dbReference>
<comment type="similarity">
    <text evidence="3 7">Belongs to the metallo-beta-lactamase superfamily. Glyoxalase II family.</text>
</comment>
<feature type="binding site" evidence="7">
    <location>
        <position position="114"/>
    </location>
    <ligand>
        <name>Zn(2+)</name>
        <dbReference type="ChEBI" id="CHEBI:29105"/>
        <label>1</label>
    </ligand>
</feature>
<feature type="binding site" evidence="7">
    <location>
        <position position="58"/>
    </location>
    <ligand>
        <name>Zn(2+)</name>
        <dbReference type="ChEBI" id="CHEBI:29105"/>
        <label>1</label>
    </ligand>
</feature>
<dbReference type="EC" id="3.1.2.6" evidence="7"/>
<evidence type="ECO:0000256" key="4">
    <source>
        <dbReference type="ARBA" id="ARBA00022723"/>
    </source>
</evidence>
<protein>
    <recommendedName>
        <fullName evidence="7">Hydroxyacylglutathione hydrolase</fullName>
        <ecNumber evidence="7">3.1.2.6</ecNumber>
    </recommendedName>
    <alternativeName>
        <fullName evidence="7">Glyoxalase II</fullName>
        <shortName evidence="7">Glx II</shortName>
    </alternativeName>
</protein>
<comment type="catalytic activity">
    <reaction evidence="1 7">
        <text>an S-(2-hydroxyacyl)glutathione + H2O = a 2-hydroxy carboxylate + glutathione + H(+)</text>
        <dbReference type="Rhea" id="RHEA:21864"/>
        <dbReference type="ChEBI" id="CHEBI:15377"/>
        <dbReference type="ChEBI" id="CHEBI:15378"/>
        <dbReference type="ChEBI" id="CHEBI:57925"/>
        <dbReference type="ChEBI" id="CHEBI:58896"/>
        <dbReference type="ChEBI" id="CHEBI:71261"/>
        <dbReference type="EC" id="3.1.2.6"/>
    </reaction>
</comment>
<comment type="pathway">
    <text evidence="2 7">Secondary metabolite metabolism; methylglyoxal degradation; (R)-lactate from methylglyoxal: step 2/2.</text>
</comment>
<evidence type="ECO:0000256" key="5">
    <source>
        <dbReference type="ARBA" id="ARBA00022801"/>
    </source>
</evidence>
<evidence type="ECO:0000256" key="2">
    <source>
        <dbReference type="ARBA" id="ARBA00004963"/>
    </source>
</evidence>
<reference evidence="9 10" key="1">
    <citation type="submission" date="2024-03" db="EMBL/GenBank/DDBJ databases">
        <authorList>
            <person name="Jo J.-H."/>
        </authorList>
    </citation>
    <scope>NUCLEOTIDE SEQUENCE [LARGE SCALE GENOMIC DNA]</scope>
    <source>
        <strain evidence="9 10">PS1R-30</strain>
    </source>
</reference>
<dbReference type="InterPro" id="IPR050110">
    <property type="entry name" value="Glyoxalase_II_hydrolase"/>
</dbReference>
<comment type="cofactor">
    <cofactor evidence="7">
        <name>Zn(2+)</name>
        <dbReference type="ChEBI" id="CHEBI:29105"/>
    </cofactor>
    <text evidence="7">Binds 2 Zn(2+) ions per subunit.</text>
</comment>
<dbReference type="PIRSF" id="PIRSF005457">
    <property type="entry name" value="Glx"/>
    <property type="match status" value="1"/>
</dbReference>
<feature type="binding site" evidence="7">
    <location>
        <position position="61"/>
    </location>
    <ligand>
        <name>Zn(2+)</name>
        <dbReference type="ChEBI" id="CHEBI:29105"/>
        <label>2</label>
    </ligand>
</feature>
<sequence length="258" mass="27969">MALEVHQFACLSDNYGFLLHDPESEETVCIDTPDADAYLREAARKGWQISQIWNTHWHPDHAGGNAAIKAATGCKVIAPAAEAEKIADVDRTVKQGDVVAIGDWEAHVIDVGGHTNGHVAYHVPGAGLAFVGDSLFALGCGRMFEGTAPQFWSSLLRLKALPPETLIYCAHEYTQSNARFALHADPDNERLQRYAEKVEACRAKGIATVPTNLARELAANPFLRADDPGLQARWADRGARLGDPVATFAALRAAKDSF</sequence>
<dbReference type="CDD" id="cd07723">
    <property type="entry name" value="hydroxyacylglutathione_hydrolase_MBL-fold"/>
    <property type="match status" value="1"/>
</dbReference>
<evidence type="ECO:0000256" key="3">
    <source>
        <dbReference type="ARBA" id="ARBA00006759"/>
    </source>
</evidence>
<feature type="binding site" evidence="7">
    <location>
        <position position="133"/>
    </location>
    <ligand>
        <name>Zn(2+)</name>
        <dbReference type="ChEBI" id="CHEBI:29105"/>
        <label>2</label>
    </ligand>
</feature>
<dbReference type="Proteomes" id="UP001361239">
    <property type="component" value="Unassembled WGS sequence"/>
</dbReference>
<dbReference type="NCBIfam" id="TIGR03413">
    <property type="entry name" value="GSH_gloB"/>
    <property type="match status" value="1"/>
</dbReference>
<evidence type="ECO:0000256" key="1">
    <source>
        <dbReference type="ARBA" id="ARBA00001623"/>
    </source>
</evidence>
<evidence type="ECO:0000256" key="6">
    <source>
        <dbReference type="ARBA" id="ARBA00022833"/>
    </source>
</evidence>
<gene>
    <name evidence="7 9" type="primary">gloB</name>
    <name evidence="9" type="ORF">WG901_17295</name>
</gene>
<dbReference type="SMART" id="SM00849">
    <property type="entry name" value="Lactamase_B"/>
    <property type="match status" value="1"/>
</dbReference>
<accession>A0ABU8S088</accession>
<keyword evidence="10" id="KW-1185">Reference proteome</keyword>
<dbReference type="InterPro" id="IPR035680">
    <property type="entry name" value="Clx_II_MBL"/>
</dbReference>
<feature type="domain" description="Metallo-beta-lactamase" evidence="8">
    <location>
        <begin position="13"/>
        <end position="171"/>
    </location>
</feature>
<evidence type="ECO:0000259" key="8">
    <source>
        <dbReference type="SMART" id="SM00849"/>
    </source>
</evidence>
<comment type="subunit">
    <text evidence="7">Monomer.</text>
</comment>
<name>A0ABU8S088_9SPHN</name>
<keyword evidence="4 7" id="KW-0479">Metal-binding</keyword>
<feature type="binding site" evidence="7">
    <location>
        <position position="133"/>
    </location>
    <ligand>
        <name>Zn(2+)</name>
        <dbReference type="ChEBI" id="CHEBI:29105"/>
        <label>1</label>
    </ligand>
</feature>
<dbReference type="Pfam" id="PF16123">
    <property type="entry name" value="HAGH_C"/>
    <property type="match status" value="1"/>
</dbReference>
<comment type="caution">
    <text evidence="9">The sequence shown here is derived from an EMBL/GenBank/DDBJ whole genome shotgun (WGS) entry which is preliminary data.</text>
</comment>
<dbReference type="PANTHER" id="PTHR43705:SF1">
    <property type="entry name" value="HYDROXYACYLGLUTATHIONE HYDROLASE GLOB"/>
    <property type="match status" value="1"/>
</dbReference>